<dbReference type="PANTHER" id="PTHR35841:SF1">
    <property type="entry name" value="PHOSPHONATES-BINDING PERIPLASMIC PROTEIN"/>
    <property type="match status" value="1"/>
</dbReference>
<keyword evidence="2" id="KW-0732">Signal</keyword>
<dbReference type="Gene3D" id="3.40.190.10">
    <property type="entry name" value="Periplasmic binding protein-like II"/>
    <property type="match status" value="2"/>
</dbReference>
<dbReference type="GO" id="GO:0043190">
    <property type="term" value="C:ATP-binding cassette (ABC) transporter complex"/>
    <property type="evidence" value="ECO:0007669"/>
    <property type="project" value="InterPro"/>
</dbReference>
<accession>A0A368JUL5</accession>
<organism evidence="3 4">
    <name type="scientific">Larkinella punicea</name>
    <dbReference type="NCBI Taxonomy" id="2315727"/>
    <lineage>
        <taxon>Bacteria</taxon>
        <taxon>Pseudomonadati</taxon>
        <taxon>Bacteroidota</taxon>
        <taxon>Cytophagia</taxon>
        <taxon>Cytophagales</taxon>
        <taxon>Spirosomataceae</taxon>
        <taxon>Larkinella</taxon>
    </lineage>
</organism>
<comment type="similarity">
    <text evidence="1">Belongs to the phosphate/phosphite/phosphonate binding protein family.</text>
</comment>
<gene>
    <name evidence="3" type="ORF">DUE52_07980</name>
</gene>
<protein>
    <submittedName>
        <fullName evidence="3">Phosphate/phosphite/phosphonate ABC transporter substrate-binding protein</fullName>
    </submittedName>
</protein>
<dbReference type="InterPro" id="IPR005770">
    <property type="entry name" value="PhnD"/>
</dbReference>
<dbReference type="GO" id="GO:0055085">
    <property type="term" value="P:transmembrane transport"/>
    <property type="evidence" value="ECO:0007669"/>
    <property type="project" value="InterPro"/>
</dbReference>
<comment type="caution">
    <text evidence="3">The sequence shown here is derived from an EMBL/GenBank/DDBJ whole genome shotgun (WGS) entry which is preliminary data.</text>
</comment>
<evidence type="ECO:0000313" key="4">
    <source>
        <dbReference type="Proteomes" id="UP000253383"/>
    </source>
</evidence>
<dbReference type="NCBIfam" id="TIGR01098">
    <property type="entry name" value="3A0109s03R"/>
    <property type="match status" value="1"/>
</dbReference>
<name>A0A368JUL5_9BACT</name>
<dbReference type="EMBL" id="QOWE01000005">
    <property type="protein sequence ID" value="RCR70293.1"/>
    <property type="molecule type" value="Genomic_DNA"/>
</dbReference>
<dbReference type="Proteomes" id="UP000253383">
    <property type="component" value="Unassembled WGS sequence"/>
</dbReference>
<dbReference type="RefSeq" id="WP_114405459.1">
    <property type="nucleotide sequence ID" value="NZ_QOWE01000005.1"/>
</dbReference>
<evidence type="ECO:0000256" key="2">
    <source>
        <dbReference type="ARBA" id="ARBA00022729"/>
    </source>
</evidence>
<dbReference type="SUPFAM" id="SSF53850">
    <property type="entry name" value="Periplasmic binding protein-like II"/>
    <property type="match status" value="1"/>
</dbReference>
<dbReference type="Pfam" id="PF12974">
    <property type="entry name" value="Phosphonate-bd"/>
    <property type="match status" value="1"/>
</dbReference>
<keyword evidence="4" id="KW-1185">Reference proteome</keyword>
<evidence type="ECO:0000256" key="1">
    <source>
        <dbReference type="ARBA" id="ARBA00007162"/>
    </source>
</evidence>
<evidence type="ECO:0000313" key="3">
    <source>
        <dbReference type="EMBL" id="RCR70293.1"/>
    </source>
</evidence>
<dbReference type="AlphaFoldDB" id="A0A368JUL5"/>
<dbReference type="PANTHER" id="PTHR35841">
    <property type="entry name" value="PHOSPHONATES-BINDING PERIPLASMIC PROTEIN"/>
    <property type="match status" value="1"/>
</dbReference>
<sequence>MNPVLLRIRLIVLIQWFAFPAFCQMPKLTLATYTYADNNRLGNIQPLADVLSQKLGMPVQTKSYGNVASFIAGIEAGEVDLALISTFGYLLLINRGASPYTPVAALQVPPDVRDNYKTALIAHASLPVNRMTDLTKQAAQYRITFVSETSTSGNLIPRAYLYANGLPEPERQFQAVAYSKTHANGLTQVLERKTDLAAFGSEEYHQAVRKDSTLKNRIKLVWESEEIPLGPALLKNTLDVSLQKKITDILLALHTENHAALVALRSGWSEARQAEKFRPIDRAFYQSYQQRIGAPKTLIEQFANLIR</sequence>
<reference evidence="3 4" key="1">
    <citation type="submission" date="2018-07" db="EMBL/GenBank/DDBJ databases">
        <title>Genome analysis of Larkinella rosea.</title>
        <authorList>
            <person name="Zhou Z."/>
            <person name="Wang G."/>
        </authorList>
    </citation>
    <scope>NUCLEOTIDE SEQUENCE [LARGE SCALE GENOMIC DNA]</scope>
    <source>
        <strain evidence="4">zzj9</strain>
    </source>
</reference>
<proteinExistence type="inferred from homology"/>
<dbReference type="OrthoDB" id="9781943at2"/>